<dbReference type="InterPro" id="IPR006282">
    <property type="entry name" value="Thi_PPkinase"/>
</dbReference>
<comment type="catalytic activity">
    <reaction evidence="7">
        <text>thiamine + ATP = thiamine diphosphate + AMP + H(+)</text>
        <dbReference type="Rhea" id="RHEA:11576"/>
        <dbReference type="ChEBI" id="CHEBI:15378"/>
        <dbReference type="ChEBI" id="CHEBI:18385"/>
        <dbReference type="ChEBI" id="CHEBI:30616"/>
        <dbReference type="ChEBI" id="CHEBI:58937"/>
        <dbReference type="ChEBI" id="CHEBI:456215"/>
    </reaction>
</comment>
<comment type="pathway">
    <text evidence="1 7">Cofactor biosynthesis; thiamine diphosphate biosynthesis; thiamine diphosphate from thiamine: step 1/1.</text>
</comment>
<dbReference type="GO" id="GO:0004788">
    <property type="term" value="F:thiamine diphosphokinase activity"/>
    <property type="evidence" value="ECO:0007669"/>
    <property type="project" value="UniProtKB-UniRule"/>
</dbReference>
<keyword evidence="6 7" id="KW-0067">ATP-binding</keyword>
<organism evidence="9 10">
    <name type="scientific">Dendryphion nanum</name>
    <dbReference type="NCBI Taxonomy" id="256645"/>
    <lineage>
        <taxon>Eukaryota</taxon>
        <taxon>Fungi</taxon>
        <taxon>Dikarya</taxon>
        <taxon>Ascomycota</taxon>
        <taxon>Pezizomycotina</taxon>
        <taxon>Dothideomycetes</taxon>
        <taxon>Pleosporomycetidae</taxon>
        <taxon>Pleosporales</taxon>
        <taxon>Torulaceae</taxon>
        <taxon>Dendryphion</taxon>
    </lineage>
</organism>
<dbReference type="CDD" id="cd07995">
    <property type="entry name" value="TPK"/>
    <property type="match status" value="1"/>
</dbReference>
<dbReference type="PANTHER" id="PTHR13622:SF8">
    <property type="entry name" value="THIAMIN PYROPHOSPHOKINASE 1"/>
    <property type="match status" value="1"/>
</dbReference>
<dbReference type="GO" id="GO:0006772">
    <property type="term" value="P:thiamine metabolic process"/>
    <property type="evidence" value="ECO:0007669"/>
    <property type="project" value="InterPro"/>
</dbReference>
<evidence type="ECO:0000256" key="3">
    <source>
        <dbReference type="ARBA" id="ARBA00022679"/>
    </source>
</evidence>
<evidence type="ECO:0000256" key="6">
    <source>
        <dbReference type="ARBA" id="ARBA00022840"/>
    </source>
</evidence>
<dbReference type="AlphaFoldDB" id="A0A9P9E1A2"/>
<accession>A0A9P9E1A2</accession>
<dbReference type="EC" id="2.7.6.2" evidence="7"/>
<dbReference type="EMBL" id="JAGMWT010000005">
    <property type="protein sequence ID" value="KAH7128787.1"/>
    <property type="molecule type" value="Genomic_DNA"/>
</dbReference>
<dbReference type="GO" id="GO:0016301">
    <property type="term" value="F:kinase activity"/>
    <property type="evidence" value="ECO:0007669"/>
    <property type="project" value="UniProtKB-UniRule"/>
</dbReference>
<gene>
    <name evidence="9" type="ORF">B0J11DRAFT_279404</name>
</gene>
<feature type="domain" description="Thiamin pyrophosphokinase thiamin-binding" evidence="8">
    <location>
        <begin position="193"/>
        <end position="249"/>
    </location>
</feature>
<dbReference type="Pfam" id="PF04265">
    <property type="entry name" value="TPK_B1_binding"/>
    <property type="match status" value="1"/>
</dbReference>
<evidence type="ECO:0000313" key="9">
    <source>
        <dbReference type="EMBL" id="KAH7128787.1"/>
    </source>
</evidence>
<keyword evidence="5 7" id="KW-0418">Kinase</keyword>
<dbReference type="InterPro" id="IPR007371">
    <property type="entry name" value="TPK_catalytic"/>
</dbReference>
<dbReference type="GO" id="GO:0009229">
    <property type="term" value="P:thiamine diphosphate biosynthetic process"/>
    <property type="evidence" value="ECO:0007669"/>
    <property type="project" value="UniProtKB-UniRule"/>
</dbReference>
<dbReference type="SUPFAM" id="SSF63862">
    <property type="entry name" value="Thiamin pyrophosphokinase, substrate-binding domain"/>
    <property type="match status" value="1"/>
</dbReference>
<dbReference type="Proteomes" id="UP000700596">
    <property type="component" value="Unassembled WGS sequence"/>
</dbReference>
<keyword evidence="4 7" id="KW-0547">Nucleotide-binding</keyword>
<dbReference type="InterPro" id="IPR016966">
    <property type="entry name" value="Thiamin_pyrophosphokinase_euk"/>
</dbReference>
<evidence type="ECO:0000256" key="2">
    <source>
        <dbReference type="ARBA" id="ARBA00006785"/>
    </source>
</evidence>
<name>A0A9P9E1A2_9PLEO</name>
<dbReference type="InterPro" id="IPR036371">
    <property type="entry name" value="TPK_B1-bd_sf"/>
</dbReference>
<dbReference type="InterPro" id="IPR036759">
    <property type="entry name" value="TPK_catalytic_sf"/>
</dbReference>
<protein>
    <recommendedName>
        <fullName evidence="7">Thiamine pyrophosphokinase</fullName>
        <ecNumber evidence="7">2.7.6.2</ecNumber>
    </recommendedName>
</protein>
<dbReference type="SMART" id="SM00983">
    <property type="entry name" value="TPK_B1_binding"/>
    <property type="match status" value="1"/>
</dbReference>
<dbReference type="Gene3D" id="3.40.50.10240">
    <property type="entry name" value="Thiamin pyrophosphokinase, catalytic domain"/>
    <property type="match status" value="1"/>
</dbReference>
<evidence type="ECO:0000256" key="1">
    <source>
        <dbReference type="ARBA" id="ARBA00005078"/>
    </source>
</evidence>
<dbReference type="NCBIfam" id="TIGR01378">
    <property type="entry name" value="thi_PPkinase"/>
    <property type="match status" value="1"/>
</dbReference>
<dbReference type="PIRSF" id="PIRSF031057">
    <property type="entry name" value="Thiamin_pyrophosphokinase"/>
    <property type="match status" value="1"/>
</dbReference>
<comment type="caution">
    <text evidence="9">The sequence shown here is derived from an EMBL/GenBank/DDBJ whole genome shotgun (WGS) entry which is preliminary data.</text>
</comment>
<evidence type="ECO:0000256" key="5">
    <source>
        <dbReference type="ARBA" id="ARBA00022777"/>
    </source>
</evidence>
<comment type="similarity">
    <text evidence="2 7">Belongs to the thiamine pyrophosphokinase family.</text>
</comment>
<evidence type="ECO:0000256" key="7">
    <source>
        <dbReference type="PIRNR" id="PIRNR031057"/>
    </source>
</evidence>
<keyword evidence="3 7" id="KW-0808">Transferase</keyword>
<keyword evidence="10" id="KW-1185">Reference proteome</keyword>
<evidence type="ECO:0000313" key="10">
    <source>
        <dbReference type="Proteomes" id="UP000700596"/>
    </source>
</evidence>
<dbReference type="OrthoDB" id="25149at2759"/>
<proteinExistence type="inferred from homology"/>
<reference evidence="9" key="1">
    <citation type="journal article" date="2021" name="Nat. Commun.">
        <title>Genetic determinants of endophytism in the Arabidopsis root mycobiome.</title>
        <authorList>
            <person name="Mesny F."/>
            <person name="Miyauchi S."/>
            <person name="Thiergart T."/>
            <person name="Pickel B."/>
            <person name="Atanasova L."/>
            <person name="Karlsson M."/>
            <person name="Huettel B."/>
            <person name="Barry K.W."/>
            <person name="Haridas S."/>
            <person name="Chen C."/>
            <person name="Bauer D."/>
            <person name="Andreopoulos W."/>
            <person name="Pangilinan J."/>
            <person name="LaButti K."/>
            <person name="Riley R."/>
            <person name="Lipzen A."/>
            <person name="Clum A."/>
            <person name="Drula E."/>
            <person name="Henrissat B."/>
            <person name="Kohler A."/>
            <person name="Grigoriev I.V."/>
            <person name="Martin F.M."/>
            <person name="Hacquard S."/>
        </authorList>
    </citation>
    <scope>NUCLEOTIDE SEQUENCE</scope>
    <source>
        <strain evidence="9">MPI-CAGE-CH-0243</strain>
    </source>
</reference>
<dbReference type="SUPFAM" id="SSF63999">
    <property type="entry name" value="Thiamin pyrophosphokinase, catalytic domain"/>
    <property type="match status" value="1"/>
</dbReference>
<evidence type="ECO:0000259" key="8">
    <source>
        <dbReference type="SMART" id="SM00983"/>
    </source>
</evidence>
<dbReference type="GO" id="GO:0005524">
    <property type="term" value="F:ATP binding"/>
    <property type="evidence" value="ECO:0007669"/>
    <property type="project" value="UniProtKB-UniRule"/>
</dbReference>
<dbReference type="InterPro" id="IPR007373">
    <property type="entry name" value="Thiamin_PyroPKinase_B1-bd"/>
</dbReference>
<evidence type="ECO:0000256" key="4">
    <source>
        <dbReference type="ARBA" id="ARBA00022741"/>
    </source>
</evidence>
<sequence length="272" mass="29970">MNPSGAKEFSPGLFLASGELPIGANAPDLLILNQPIASFALFSRLWKHSRYRICADGGANRLFDMFTGAASESRRADYLPGSIHGDLDSLRDDVRGYYTAQGVDVSQDHDQFSTDFGKAMQKIIAQSPGSSQRDILVLGTLSGRVDQGLGLLHEMLREEMRDSTLRLWLFSETNVSFILRDQRNYLRGMRASGLFAKYVGLVPVYGPARISTEGLEWDVKDWETQMGGQVSTSNHIVADDVGVQTTTPILFTVQRMPFEEGDGNDVVGEIIS</sequence>
<dbReference type="Pfam" id="PF04263">
    <property type="entry name" value="TPK_catalytic"/>
    <property type="match status" value="1"/>
</dbReference>
<dbReference type="PANTHER" id="PTHR13622">
    <property type="entry name" value="THIAMIN PYROPHOSPHOKINASE"/>
    <property type="match status" value="1"/>
</dbReference>
<dbReference type="GO" id="GO:0030975">
    <property type="term" value="F:thiamine binding"/>
    <property type="evidence" value="ECO:0007669"/>
    <property type="project" value="UniProtKB-UniRule"/>
</dbReference>